<dbReference type="GO" id="GO:0008170">
    <property type="term" value="F:N-methyltransferase activity"/>
    <property type="evidence" value="ECO:0007669"/>
    <property type="project" value="InterPro"/>
</dbReference>
<dbReference type="GO" id="GO:0009007">
    <property type="term" value="F:site-specific DNA-methyltransferase (adenine-specific) activity"/>
    <property type="evidence" value="ECO:0007669"/>
    <property type="project" value="UniProtKB-EC"/>
</dbReference>
<dbReference type="GO" id="GO:0005694">
    <property type="term" value="C:chromosome"/>
    <property type="evidence" value="ECO:0007669"/>
    <property type="project" value="TreeGrafter"/>
</dbReference>
<dbReference type="REBASE" id="365020">
    <property type="entry name" value="M.Cba1274ORF3456P"/>
</dbReference>
<comment type="catalytic activity">
    <reaction evidence="3">
        <text>a 2'-deoxyadenosine in DNA + S-adenosyl-L-methionine = an N(6)-methyl-2'-deoxyadenosine in DNA + S-adenosyl-L-homocysteine + H(+)</text>
        <dbReference type="Rhea" id="RHEA:15197"/>
        <dbReference type="Rhea" id="RHEA-COMP:12418"/>
        <dbReference type="Rhea" id="RHEA-COMP:12419"/>
        <dbReference type="ChEBI" id="CHEBI:15378"/>
        <dbReference type="ChEBI" id="CHEBI:57856"/>
        <dbReference type="ChEBI" id="CHEBI:59789"/>
        <dbReference type="ChEBI" id="CHEBI:90615"/>
        <dbReference type="ChEBI" id="CHEBI:90616"/>
        <dbReference type="EC" id="2.1.1.72"/>
    </reaction>
</comment>
<dbReference type="InterPro" id="IPR002941">
    <property type="entry name" value="DNA_methylase_N4/N6"/>
</dbReference>
<dbReference type="SUPFAM" id="SSF53335">
    <property type="entry name" value="S-adenosyl-L-methionine-dependent methyltransferases"/>
    <property type="match status" value="1"/>
</dbReference>
<evidence type="ECO:0000256" key="3">
    <source>
        <dbReference type="ARBA" id="ARBA00047942"/>
    </source>
</evidence>
<dbReference type="PANTHER" id="PTHR33375">
    <property type="entry name" value="CHROMOSOME-PARTITIONING PROTEIN PARB-RELATED"/>
    <property type="match status" value="1"/>
</dbReference>
<comment type="similarity">
    <text evidence="4">Belongs to the N(4)/N(6)-methyltransferase family.</text>
</comment>
<evidence type="ECO:0000259" key="5">
    <source>
        <dbReference type="SMART" id="SM00470"/>
    </source>
</evidence>
<dbReference type="PRINTS" id="PR00508">
    <property type="entry name" value="S21N4MTFRASE"/>
</dbReference>
<dbReference type="InterPro" id="IPR029063">
    <property type="entry name" value="SAM-dependent_MTases_sf"/>
</dbReference>
<sequence length="465" mass="50797">MAEGVAFGLIRSSRAFVCAQLRLKELWVLTILAILNQPVEAMRPRSTNTRTHTAKQIAQIAESIRRFKFTVPILVDDENGVIAGHGRLAAAKSLGIAEVPTIRLSGMSEAEIRAYAIADNRIAERAGWDRALLAQEFRYLAELEIDFDLTITGFETAEIDILIEELNAAPPGEDDIPGPAATAVTRLGDVWQIGSHRLICGDSTQAETYARLLGEDRADAVFTDVPYNVKVDGHVCGGGAIKHREFAMASGEMSETQFTTFLTDVFKHLAAYSKAGSLHYQCIDWRHVGEMLTAGKAAYGELKNICTWVKTNAGMGSLYRSQHEFVLVFKSGDEAHTNNIQLGRFGRNRSNVWNYAGVNSFGAARQDLSLHPTCKPVALVADAIRDCTQRQGLVLDAFAGSGTTLVAAEKTGRRCAAIELDPLYCDVILARMQKLFGLQAHLQATGEEFFAVQAKRAAASEEVHP</sequence>
<dbReference type="CDD" id="cd16403">
    <property type="entry name" value="ParB_N_like_MT"/>
    <property type="match status" value="1"/>
</dbReference>
<dbReference type="KEGG" id="tsv:DSM104635_03456"/>
<dbReference type="PIRSF" id="PIRSF036758">
    <property type="entry name" value="Aden_M_ParB"/>
    <property type="match status" value="1"/>
</dbReference>
<protein>
    <recommendedName>
        <fullName evidence="4">Methyltransferase</fullName>
        <ecNumber evidence="4">2.1.1.-</ecNumber>
    </recommendedName>
</protein>
<dbReference type="InterPro" id="IPR036086">
    <property type="entry name" value="ParB/Sulfiredoxin_sf"/>
</dbReference>
<dbReference type="GO" id="GO:0032259">
    <property type="term" value="P:methylation"/>
    <property type="evidence" value="ECO:0007669"/>
    <property type="project" value="UniProtKB-KW"/>
</dbReference>
<dbReference type="InterPro" id="IPR001091">
    <property type="entry name" value="RM_Methyltransferase"/>
</dbReference>
<feature type="domain" description="ParB-like N-terminal" evidence="5">
    <location>
        <begin position="35"/>
        <end position="121"/>
    </location>
</feature>
<keyword evidence="7" id="KW-1185">Reference proteome</keyword>
<evidence type="ECO:0000256" key="1">
    <source>
        <dbReference type="ARBA" id="ARBA00022603"/>
    </source>
</evidence>
<dbReference type="InterPro" id="IPR003115">
    <property type="entry name" value="ParB_N"/>
</dbReference>
<evidence type="ECO:0000256" key="4">
    <source>
        <dbReference type="RuleBase" id="RU362026"/>
    </source>
</evidence>
<evidence type="ECO:0000313" key="6">
    <source>
        <dbReference type="EMBL" id="QGZ96596.1"/>
    </source>
</evidence>
<dbReference type="AlphaFoldDB" id="A0A6I6MT26"/>
<dbReference type="EMBL" id="CP047045">
    <property type="protein sequence ID" value="QGZ96596.1"/>
    <property type="molecule type" value="Genomic_DNA"/>
</dbReference>
<gene>
    <name evidence="6" type="primary">dpnA_2</name>
    <name evidence="6" type="ORF">DSM104635_03456</name>
</gene>
<dbReference type="Gene3D" id="3.40.50.150">
    <property type="entry name" value="Vaccinia Virus protein VP39"/>
    <property type="match status" value="1"/>
</dbReference>
<organism evidence="6 7">
    <name type="scientific">Terricaulis silvestris</name>
    <dbReference type="NCBI Taxonomy" id="2686094"/>
    <lineage>
        <taxon>Bacteria</taxon>
        <taxon>Pseudomonadati</taxon>
        <taxon>Pseudomonadota</taxon>
        <taxon>Alphaproteobacteria</taxon>
        <taxon>Caulobacterales</taxon>
        <taxon>Caulobacteraceae</taxon>
        <taxon>Terricaulis</taxon>
    </lineage>
</organism>
<dbReference type="GO" id="GO:0003677">
    <property type="term" value="F:DNA binding"/>
    <property type="evidence" value="ECO:0007669"/>
    <property type="project" value="InterPro"/>
</dbReference>
<dbReference type="InterPro" id="IPR015840">
    <property type="entry name" value="DNA_MeTrfase_ParB"/>
</dbReference>
<dbReference type="SUPFAM" id="SSF110849">
    <property type="entry name" value="ParB/Sulfiredoxin"/>
    <property type="match status" value="1"/>
</dbReference>
<name>A0A6I6MT26_9CAUL</name>
<dbReference type="GO" id="GO:0045881">
    <property type="term" value="P:positive regulation of sporulation resulting in formation of a cellular spore"/>
    <property type="evidence" value="ECO:0007669"/>
    <property type="project" value="TreeGrafter"/>
</dbReference>
<dbReference type="Pfam" id="PF02195">
    <property type="entry name" value="ParB_N"/>
    <property type="match status" value="1"/>
</dbReference>
<accession>A0A6I6MT26</accession>
<dbReference type="Gene3D" id="3.90.1530.10">
    <property type="entry name" value="Conserved hypothetical protein from pyrococcus furiosus pfu- 392566-001, ParB domain"/>
    <property type="match status" value="1"/>
</dbReference>
<dbReference type="GO" id="GO:0007059">
    <property type="term" value="P:chromosome segregation"/>
    <property type="evidence" value="ECO:0007669"/>
    <property type="project" value="TreeGrafter"/>
</dbReference>
<dbReference type="EC" id="2.1.1.-" evidence="4"/>
<evidence type="ECO:0000256" key="2">
    <source>
        <dbReference type="ARBA" id="ARBA00022679"/>
    </source>
</evidence>
<dbReference type="Proteomes" id="UP000431269">
    <property type="component" value="Chromosome"/>
</dbReference>
<keyword evidence="1 6" id="KW-0489">Methyltransferase</keyword>
<dbReference type="Pfam" id="PF01555">
    <property type="entry name" value="N6_N4_Mtase"/>
    <property type="match status" value="1"/>
</dbReference>
<evidence type="ECO:0000313" key="7">
    <source>
        <dbReference type="Proteomes" id="UP000431269"/>
    </source>
</evidence>
<dbReference type="InterPro" id="IPR050336">
    <property type="entry name" value="Chromosome_partition/occlusion"/>
</dbReference>
<keyword evidence="2 6" id="KW-0808">Transferase</keyword>
<reference evidence="7" key="1">
    <citation type="submission" date="2019-12" db="EMBL/GenBank/DDBJ databases">
        <title>Complete genome of Terracaulis silvestris 0127_4.</title>
        <authorList>
            <person name="Vieira S."/>
            <person name="Riedel T."/>
            <person name="Sproer C."/>
            <person name="Pascual J."/>
            <person name="Boedeker C."/>
            <person name="Overmann J."/>
        </authorList>
    </citation>
    <scope>NUCLEOTIDE SEQUENCE [LARGE SCALE GENOMIC DNA]</scope>
    <source>
        <strain evidence="7">0127_4</strain>
    </source>
</reference>
<dbReference type="SMART" id="SM00470">
    <property type="entry name" value="ParB"/>
    <property type="match status" value="1"/>
</dbReference>
<dbReference type="PANTHER" id="PTHR33375:SF1">
    <property type="entry name" value="CHROMOSOME-PARTITIONING PROTEIN PARB-RELATED"/>
    <property type="match status" value="1"/>
</dbReference>
<proteinExistence type="inferred from homology"/>